<feature type="region of interest" description="Disordered" evidence="3">
    <location>
        <begin position="1"/>
        <end position="24"/>
    </location>
</feature>
<dbReference type="Proteomes" id="UP000198878">
    <property type="component" value="Unassembled WGS sequence"/>
</dbReference>
<protein>
    <submittedName>
        <fullName evidence="4">Cytochrome P450</fullName>
    </submittedName>
</protein>
<evidence type="ECO:0000256" key="1">
    <source>
        <dbReference type="ARBA" id="ARBA00010617"/>
    </source>
</evidence>
<dbReference type="InterPro" id="IPR001128">
    <property type="entry name" value="Cyt_P450"/>
</dbReference>
<dbReference type="EMBL" id="FNUJ01000011">
    <property type="protein sequence ID" value="SEF36874.1"/>
    <property type="molecule type" value="Genomic_DNA"/>
</dbReference>
<dbReference type="PANTHER" id="PTHR46696">
    <property type="entry name" value="P450, PUTATIVE (EUROFUNG)-RELATED"/>
    <property type="match status" value="1"/>
</dbReference>
<keyword evidence="2" id="KW-0408">Iron</keyword>
<dbReference type="PRINTS" id="PR00385">
    <property type="entry name" value="P450"/>
</dbReference>
<dbReference type="GO" id="GO:0016705">
    <property type="term" value="F:oxidoreductase activity, acting on paired donors, with incorporation or reduction of molecular oxygen"/>
    <property type="evidence" value="ECO:0007669"/>
    <property type="project" value="InterPro"/>
</dbReference>
<accession>A0A1H5RFQ4</accession>
<gene>
    <name evidence="4" type="ORF">SAMN05421837_111295</name>
</gene>
<sequence>MVLNSGDAPTRETDSDPATMARGFNHLDPAVAETAYETLGTIRRGCPVARSGELDGFVLVTGYDEIREAAQAPDRFSAYVDGLGAAAVVTEMREAVAPMFETDDEHHHQWRRALMDFFTPAAAAAQEQYVRAICRETLQELIPRGAADLVSGYTQQVPPLVIGRVLGLSELERAWLSEHVRALYGAETVSEAQQIGRVYADFLLGQIRERRAYPGDDLLSRMVTAEVDGRITGEDELIKMTMLMVAAGHLTTADACATAILQLLDDPALRERVTGNAGPVEAFVEELVRYEPAVAATGRTATVDTQLGGMPLSPGDRLLLAWGSANRDERRFDDGEVFRLDRERSRTPHLGWGAGEHRCLGRHLARVELRVMLEELLRALPDFRLQPDATVRRTFGIIRGVAALPVRWSRR</sequence>
<dbReference type="SUPFAM" id="SSF48264">
    <property type="entry name" value="Cytochrome P450"/>
    <property type="match status" value="1"/>
</dbReference>
<evidence type="ECO:0000313" key="4">
    <source>
        <dbReference type="EMBL" id="SEF36874.1"/>
    </source>
</evidence>
<organism evidence="4 5">
    <name type="scientific">Amycolatopsis pretoriensis</name>
    <dbReference type="NCBI Taxonomy" id="218821"/>
    <lineage>
        <taxon>Bacteria</taxon>
        <taxon>Bacillati</taxon>
        <taxon>Actinomycetota</taxon>
        <taxon>Actinomycetes</taxon>
        <taxon>Pseudonocardiales</taxon>
        <taxon>Pseudonocardiaceae</taxon>
        <taxon>Amycolatopsis</taxon>
    </lineage>
</organism>
<dbReference type="PROSITE" id="PS00086">
    <property type="entry name" value="CYTOCHROME_P450"/>
    <property type="match status" value="1"/>
</dbReference>
<comment type="similarity">
    <text evidence="1 2">Belongs to the cytochrome P450 family.</text>
</comment>
<dbReference type="InterPro" id="IPR002397">
    <property type="entry name" value="Cyt_P450_B"/>
</dbReference>
<evidence type="ECO:0000256" key="3">
    <source>
        <dbReference type="SAM" id="MobiDB-lite"/>
    </source>
</evidence>
<evidence type="ECO:0000256" key="2">
    <source>
        <dbReference type="RuleBase" id="RU000461"/>
    </source>
</evidence>
<proteinExistence type="inferred from homology"/>
<reference evidence="5" key="1">
    <citation type="submission" date="2016-10" db="EMBL/GenBank/DDBJ databases">
        <authorList>
            <person name="Varghese N."/>
            <person name="Submissions S."/>
        </authorList>
    </citation>
    <scope>NUCLEOTIDE SEQUENCE [LARGE SCALE GENOMIC DNA]</scope>
    <source>
        <strain evidence="5">DSM 44654</strain>
    </source>
</reference>
<dbReference type="AlphaFoldDB" id="A0A1H5RFQ4"/>
<dbReference type="GO" id="GO:0004497">
    <property type="term" value="F:monooxygenase activity"/>
    <property type="evidence" value="ECO:0007669"/>
    <property type="project" value="UniProtKB-KW"/>
</dbReference>
<dbReference type="InterPro" id="IPR017972">
    <property type="entry name" value="Cyt_P450_CS"/>
</dbReference>
<name>A0A1H5RFQ4_9PSEU</name>
<dbReference type="OrthoDB" id="3209493at2"/>
<dbReference type="GO" id="GO:0020037">
    <property type="term" value="F:heme binding"/>
    <property type="evidence" value="ECO:0007669"/>
    <property type="project" value="InterPro"/>
</dbReference>
<keyword evidence="5" id="KW-1185">Reference proteome</keyword>
<dbReference type="PANTHER" id="PTHR46696:SF6">
    <property type="entry name" value="P450, PUTATIVE (EUROFUNG)-RELATED"/>
    <property type="match status" value="1"/>
</dbReference>
<keyword evidence="2" id="KW-0349">Heme</keyword>
<dbReference type="Pfam" id="PF00067">
    <property type="entry name" value="p450"/>
    <property type="match status" value="1"/>
</dbReference>
<keyword evidence="2" id="KW-0479">Metal-binding</keyword>
<dbReference type="STRING" id="218821.SAMN05421837_111295"/>
<dbReference type="InterPro" id="IPR036396">
    <property type="entry name" value="Cyt_P450_sf"/>
</dbReference>
<dbReference type="GO" id="GO:0005506">
    <property type="term" value="F:iron ion binding"/>
    <property type="evidence" value="ECO:0007669"/>
    <property type="project" value="InterPro"/>
</dbReference>
<dbReference type="PRINTS" id="PR00359">
    <property type="entry name" value="BP450"/>
</dbReference>
<dbReference type="Gene3D" id="1.10.630.10">
    <property type="entry name" value="Cytochrome P450"/>
    <property type="match status" value="1"/>
</dbReference>
<keyword evidence="2" id="KW-0503">Monooxygenase</keyword>
<keyword evidence="2" id="KW-0560">Oxidoreductase</keyword>
<evidence type="ECO:0000313" key="5">
    <source>
        <dbReference type="Proteomes" id="UP000198878"/>
    </source>
</evidence>